<evidence type="ECO:0000259" key="1">
    <source>
        <dbReference type="Pfam" id="PF12770"/>
    </source>
</evidence>
<comment type="caution">
    <text evidence="2">The sequence shown here is derived from an EMBL/GenBank/DDBJ whole genome shotgun (WGS) entry which is preliminary data.</text>
</comment>
<dbReference type="InterPro" id="IPR019734">
    <property type="entry name" value="TPR_rpt"/>
</dbReference>
<protein>
    <submittedName>
        <fullName evidence="2">CHAT domain-containing protein</fullName>
    </submittedName>
</protein>
<evidence type="ECO:0000313" key="3">
    <source>
        <dbReference type="Proteomes" id="UP001526426"/>
    </source>
</evidence>
<dbReference type="PANTHER" id="PTHR10098:SF112">
    <property type="entry name" value="SLR0380 PROTEIN"/>
    <property type="match status" value="1"/>
</dbReference>
<accession>A0ABT3L2G2</accession>
<organism evidence="2 3">
    <name type="scientific">Spirulina subsalsa FACHB-351</name>
    <dbReference type="NCBI Taxonomy" id="234711"/>
    <lineage>
        <taxon>Bacteria</taxon>
        <taxon>Bacillati</taxon>
        <taxon>Cyanobacteriota</taxon>
        <taxon>Cyanophyceae</taxon>
        <taxon>Spirulinales</taxon>
        <taxon>Spirulinaceae</taxon>
        <taxon>Spirulina</taxon>
    </lineage>
</organism>
<name>A0ABT3L2G2_9CYAN</name>
<dbReference type="InterPro" id="IPR024983">
    <property type="entry name" value="CHAT_dom"/>
</dbReference>
<dbReference type="SMART" id="SM00028">
    <property type="entry name" value="TPR"/>
    <property type="match status" value="4"/>
</dbReference>
<proteinExistence type="predicted"/>
<dbReference type="RefSeq" id="WP_265263417.1">
    <property type="nucleotide sequence ID" value="NZ_JAIHOM010000018.1"/>
</dbReference>
<dbReference type="Pfam" id="PF12770">
    <property type="entry name" value="CHAT"/>
    <property type="match status" value="1"/>
</dbReference>
<dbReference type="Proteomes" id="UP001526426">
    <property type="component" value="Unassembled WGS sequence"/>
</dbReference>
<reference evidence="2 3" key="1">
    <citation type="submission" date="2021-08" db="EMBL/GenBank/DDBJ databases">
        <title>Draft genome sequence of Spirulina subsalsa with high tolerance to salinity and hype-accumulation of phycocyanin.</title>
        <authorList>
            <person name="Pei H."/>
            <person name="Jiang L."/>
        </authorList>
    </citation>
    <scope>NUCLEOTIDE SEQUENCE [LARGE SCALE GENOMIC DNA]</scope>
    <source>
        <strain evidence="2 3">FACHB-351</strain>
    </source>
</reference>
<dbReference type="EMBL" id="JAIHOM010000018">
    <property type="protein sequence ID" value="MCW6035703.1"/>
    <property type="molecule type" value="Genomic_DNA"/>
</dbReference>
<sequence length="868" mass="98726">MVEQASALYEQNNSEQMEEAIALLQTALTQYTQRQDIGGQAFVLTNLSLLYQKQGNWTAAQAHLDQSLKLLNQQPKSPDTLNLLAQTWSVQGQLSLNLGHFRPALKAWENSTQYYQQIRQPLRAIETQINQTLALQNLGLYREALNRILQLNPPLLQLPNSPLKATGIQQLAQIIRLLGDVPELTQYFSTEGDYLDHSERLLKQSLQILEETPSPALKPAILLELGNTLQAKYYQKKDLNSRLFYEKIDSRFIEESSNLLQILSQTIDTYQQVIESPLTPPLLNIQAQTNRLQMLLDFSQHTDEIAGNQDLIQKNLALLATELQNLEPLLFKIALLEQHNLSHQLLYAKLKLAHALTESQPKDFAQAAPQLLEQVIEQSTLINNHQTQSYAKGYLGTWYEKQHQWPLAQQLTQEALLLAQQMQSPELLYQWQWQLGRILAQRNQPKQAILAYQASLKSLDKVRLNLTALNNFDYPFLFRDDVEPVYRQFAQLLINQDDNPSLQQAAQIIEQLQVAELEDYLRCQLRNDQGVPLNDYIVQNNLNTAVISLIVLEDQVHGIVKFPKDEKFIHFARKADDIEAKVAEIRDHIKRKINSTVFSELYRLLIEPVEDNLQSNQISSLVFILDSELKNIPLNALYDGEQYLIEKYSLALNLGFNVLETSAIPLESKNIIAAGVSEENLGQIALPFVEKELSYIQSKFPQNTILKNQEFTPFSFKNALIQQSFNIVHLATHGMFKSDPNATYISAYKEKITLNQLSSILQTQGERTETPLDLLVLSACQTAIGDKRATLGLAGISIQSGARSTIASLFDINDAATAILISHFYDNLAEPEMTKGEALRQAQVQLLQNLDYRLPYFWSSYVLVGNWQ</sequence>
<dbReference type="SUPFAM" id="SSF48452">
    <property type="entry name" value="TPR-like"/>
    <property type="match status" value="2"/>
</dbReference>
<gene>
    <name evidence="2" type="ORF">K4A83_05375</name>
</gene>
<keyword evidence="3" id="KW-1185">Reference proteome</keyword>
<dbReference type="Gene3D" id="1.25.40.10">
    <property type="entry name" value="Tetratricopeptide repeat domain"/>
    <property type="match status" value="3"/>
</dbReference>
<feature type="domain" description="CHAT" evidence="1">
    <location>
        <begin position="599"/>
        <end position="866"/>
    </location>
</feature>
<evidence type="ECO:0000313" key="2">
    <source>
        <dbReference type="EMBL" id="MCW6035703.1"/>
    </source>
</evidence>
<dbReference type="InterPro" id="IPR011990">
    <property type="entry name" value="TPR-like_helical_dom_sf"/>
</dbReference>
<dbReference type="PANTHER" id="PTHR10098">
    <property type="entry name" value="RAPSYN-RELATED"/>
    <property type="match status" value="1"/>
</dbReference>